<evidence type="ECO:0000256" key="7">
    <source>
        <dbReference type="SAM" id="MobiDB-lite"/>
    </source>
</evidence>
<dbReference type="InterPro" id="IPR036864">
    <property type="entry name" value="Zn2-C6_fun-type_DNA-bd_sf"/>
</dbReference>
<evidence type="ECO:0000256" key="5">
    <source>
        <dbReference type="ARBA" id="ARBA00023242"/>
    </source>
</evidence>
<evidence type="ECO:0000259" key="8">
    <source>
        <dbReference type="PROSITE" id="PS50048"/>
    </source>
</evidence>
<keyword evidence="1" id="KW-0479">Metal-binding</keyword>
<dbReference type="Pfam" id="PF00096">
    <property type="entry name" value="zf-C2H2"/>
    <property type="match status" value="2"/>
</dbReference>
<dbReference type="SMART" id="SM00066">
    <property type="entry name" value="GAL4"/>
    <property type="match status" value="1"/>
</dbReference>
<dbReference type="PROSITE" id="PS50048">
    <property type="entry name" value="ZN2_CY6_FUNGAL_2"/>
    <property type="match status" value="1"/>
</dbReference>
<feature type="region of interest" description="Disordered" evidence="7">
    <location>
        <begin position="104"/>
        <end position="168"/>
    </location>
</feature>
<keyword evidence="3" id="KW-0805">Transcription regulation</keyword>
<dbReference type="PROSITE" id="PS00028">
    <property type="entry name" value="ZINC_FINGER_C2H2_1"/>
    <property type="match status" value="2"/>
</dbReference>
<feature type="domain" description="Zn(2)-C6 fungal-type" evidence="8">
    <location>
        <begin position="71"/>
        <end position="102"/>
    </location>
</feature>
<dbReference type="Gene3D" id="3.30.160.60">
    <property type="entry name" value="Classic Zinc Finger"/>
    <property type="match status" value="2"/>
</dbReference>
<feature type="domain" description="C2H2-type" evidence="9">
    <location>
        <begin position="34"/>
        <end position="62"/>
    </location>
</feature>
<dbReference type="EMBL" id="JAODAN010000008">
    <property type="protein sequence ID" value="KAK1922819.1"/>
    <property type="molecule type" value="Genomic_DNA"/>
</dbReference>
<keyword evidence="4" id="KW-0804">Transcription</keyword>
<protein>
    <submittedName>
        <fullName evidence="10">Uncharacterized protein</fullName>
    </submittedName>
</protein>
<dbReference type="Proteomes" id="UP001182556">
    <property type="component" value="Unassembled WGS sequence"/>
</dbReference>
<dbReference type="Pfam" id="PF00172">
    <property type="entry name" value="Zn_clus"/>
    <property type="match status" value="1"/>
</dbReference>
<organism evidence="10 11">
    <name type="scientific">Papiliotrema laurentii</name>
    <name type="common">Cryptococcus laurentii</name>
    <dbReference type="NCBI Taxonomy" id="5418"/>
    <lineage>
        <taxon>Eukaryota</taxon>
        <taxon>Fungi</taxon>
        <taxon>Dikarya</taxon>
        <taxon>Basidiomycota</taxon>
        <taxon>Agaricomycotina</taxon>
        <taxon>Tremellomycetes</taxon>
        <taxon>Tremellales</taxon>
        <taxon>Rhynchogastremaceae</taxon>
        <taxon>Papiliotrema</taxon>
    </lineage>
</organism>
<keyword evidence="5" id="KW-0539">Nucleus</keyword>
<evidence type="ECO:0000256" key="1">
    <source>
        <dbReference type="ARBA" id="ARBA00022723"/>
    </source>
</evidence>
<feature type="compositionally biased region" description="Polar residues" evidence="7">
    <location>
        <begin position="137"/>
        <end position="158"/>
    </location>
</feature>
<dbReference type="Gene3D" id="4.10.240.10">
    <property type="entry name" value="Zn(2)-C6 fungal-type DNA-binding domain"/>
    <property type="match status" value="1"/>
</dbReference>
<keyword evidence="6" id="KW-0863">Zinc-finger</keyword>
<dbReference type="AlphaFoldDB" id="A0AAD9CVH3"/>
<dbReference type="SUPFAM" id="SSF57701">
    <property type="entry name" value="Zn2/Cys6 DNA-binding domain"/>
    <property type="match status" value="1"/>
</dbReference>
<dbReference type="SUPFAM" id="SSF57667">
    <property type="entry name" value="beta-beta-alpha zinc fingers"/>
    <property type="match status" value="1"/>
</dbReference>
<feature type="domain" description="C2H2-type" evidence="9">
    <location>
        <begin position="4"/>
        <end position="33"/>
    </location>
</feature>
<dbReference type="CDD" id="cd12148">
    <property type="entry name" value="fungal_TF_MHR"/>
    <property type="match status" value="1"/>
</dbReference>
<dbReference type="InterPro" id="IPR013087">
    <property type="entry name" value="Znf_C2H2_type"/>
</dbReference>
<sequence length="815" mass="89465">MPTLACSWQGCDRTFTTAEQLKKHEKTHSGKSQYLCSVCGKRYSRSDVLSRHLVQAHGFSPPAIGRPRKVPCSACLGNKVVCDGVPPNPCTRCRTVSTPCTYDKQVRRSASPARSTSDQRGSRDASGMPSTPGFLPNTPNVSAPSASSARINSTTPSHHNPIQNFQPPPIQAIANNLVLPTTSQNAFSWTSMFDIGQISEQPIDWGLGEFEGNMFDVLNAEASNSPSLDFFAGLADAEPAIPTSSTQGDWFQSPESLYGQPQEIPDGQPYDSAWPHIDKPRTPDASVSLPATQGVHSTYFPSSFEGLEEVARQSMLLIMLQSHRAVWPPVDTTNFPPAETLTVCVNLYYKHFHAWLPIIESSAPVTRDANPLLLMAMSAIGAMYSRDGLQRLGIALNELVRRATLYIRENDRRFMYETHIIQAFLLQSYFGFFCGSQKAFQQSESAVGALVMACKRMHLLRPGQSAIQALQARNPEPDQDEVAKAEREDRRRARLGWGIYLLDSQLPLLNLPHHLMMTDINAPFPSMARLRGEAPWSVSFHDVVSGFLTTGVPPVTLDDLGFCVIAYTLYRCVTSPTQLTSRLCADAARLEIPKIANDQIFQKYRLFFPPSVNHHPQLLLDRIAAHTLNHSAPASALLISSAALASCSHLQFTINGFIEMARGAAGKAGTIASLNSSREALSQVLNRNIQAARNIFVHAAMLGCLTDRFTHDTPLEAVWTFNAALSLWAVQRFCERGVATPGSGIVISWSAIPEFDQWVLHGGPASIQGLGDVYGLTDIKILTHFMSKLEGLSWGLAQQYRAVLHNLLAESQLNA</sequence>
<dbReference type="InterPro" id="IPR001138">
    <property type="entry name" value="Zn2Cys6_DnaBD"/>
</dbReference>
<evidence type="ECO:0000313" key="10">
    <source>
        <dbReference type="EMBL" id="KAK1922819.1"/>
    </source>
</evidence>
<dbReference type="PANTHER" id="PTHR47660:SF2">
    <property type="entry name" value="TRANSCRIPTION FACTOR WITH C2H2 AND ZN(2)-CYS(6) DNA BINDING DOMAIN (EUROFUNG)"/>
    <property type="match status" value="1"/>
</dbReference>
<dbReference type="CDD" id="cd00067">
    <property type="entry name" value="GAL4"/>
    <property type="match status" value="1"/>
</dbReference>
<dbReference type="InterPro" id="IPR007219">
    <property type="entry name" value="XnlR_reg_dom"/>
</dbReference>
<evidence type="ECO:0000256" key="2">
    <source>
        <dbReference type="ARBA" id="ARBA00022833"/>
    </source>
</evidence>
<dbReference type="GO" id="GO:0000981">
    <property type="term" value="F:DNA-binding transcription factor activity, RNA polymerase II-specific"/>
    <property type="evidence" value="ECO:0007669"/>
    <property type="project" value="InterPro"/>
</dbReference>
<accession>A0AAD9CVH3</accession>
<evidence type="ECO:0000313" key="11">
    <source>
        <dbReference type="Proteomes" id="UP001182556"/>
    </source>
</evidence>
<keyword evidence="11" id="KW-1185">Reference proteome</keyword>
<keyword evidence="2" id="KW-0862">Zinc</keyword>
<comment type="caution">
    <text evidence="10">The sequence shown here is derived from an EMBL/GenBank/DDBJ whole genome shotgun (WGS) entry which is preliminary data.</text>
</comment>
<proteinExistence type="predicted"/>
<dbReference type="GO" id="GO:0006351">
    <property type="term" value="P:DNA-templated transcription"/>
    <property type="evidence" value="ECO:0007669"/>
    <property type="project" value="InterPro"/>
</dbReference>
<dbReference type="InterPro" id="IPR036236">
    <property type="entry name" value="Znf_C2H2_sf"/>
</dbReference>
<evidence type="ECO:0000256" key="4">
    <source>
        <dbReference type="ARBA" id="ARBA00023163"/>
    </source>
</evidence>
<dbReference type="PANTHER" id="PTHR47660">
    <property type="entry name" value="TRANSCRIPTION FACTOR WITH C2H2 AND ZN(2)-CYS(6) DNA BINDING DOMAIN (EUROFUNG)-RELATED-RELATED"/>
    <property type="match status" value="1"/>
</dbReference>
<reference evidence="10" key="1">
    <citation type="submission" date="2023-02" db="EMBL/GenBank/DDBJ databases">
        <title>Identification and recombinant expression of a fungal hydrolase from Papiliotrema laurentii that hydrolyzes apple cutin and clears colloidal polyester polyurethane.</title>
        <authorList>
            <consortium name="DOE Joint Genome Institute"/>
            <person name="Roman V.A."/>
            <person name="Bojanowski C."/>
            <person name="Crable B.R."/>
            <person name="Wagner D.N."/>
            <person name="Hung C.S."/>
            <person name="Nadeau L.J."/>
            <person name="Schratz L."/>
            <person name="Haridas S."/>
            <person name="Pangilinan J."/>
            <person name="Lipzen A."/>
            <person name="Na H."/>
            <person name="Yan M."/>
            <person name="Ng V."/>
            <person name="Grigoriev I.V."/>
            <person name="Spatafora J.W."/>
            <person name="Barlow D."/>
            <person name="Biffinger J."/>
            <person name="Kelley-Loughnane N."/>
            <person name="Varaljay V.A."/>
            <person name="Crookes-Goodson W.J."/>
        </authorList>
    </citation>
    <scope>NUCLEOTIDE SEQUENCE</scope>
    <source>
        <strain evidence="10">5307AH</strain>
    </source>
</reference>
<dbReference type="SMART" id="SM00355">
    <property type="entry name" value="ZnF_C2H2"/>
    <property type="match status" value="2"/>
</dbReference>
<dbReference type="GO" id="GO:0003677">
    <property type="term" value="F:DNA binding"/>
    <property type="evidence" value="ECO:0007669"/>
    <property type="project" value="InterPro"/>
</dbReference>
<name>A0AAD9CVH3_PAPLA</name>
<gene>
    <name evidence="10" type="ORF">DB88DRAFT_541918</name>
</gene>
<evidence type="ECO:0000256" key="6">
    <source>
        <dbReference type="PROSITE-ProRule" id="PRU00042"/>
    </source>
</evidence>
<dbReference type="PROSITE" id="PS50157">
    <property type="entry name" value="ZINC_FINGER_C2H2_2"/>
    <property type="match status" value="2"/>
</dbReference>
<evidence type="ECO:0000256" key="3">
    <source>
        <dbReference type="ARBA" id="ARBA00023015"/>
    </source>
</evidence>
<dbReference type="Pfam" id="PF04082">
    <property type="entry name" value="Fungal_trans"/>
    <property type="match status" value="1"/>
</dbReference>
<evidence type="ECO:0000259" key="9">
    <source>
        <dbReference type="PROSITE" id="PS50157"/>
    </source>
</evidence>
<dbReference type="GO" id="GO:0008270">
    <property type="term" value="F:zinc ion binding"/>
    <property type="evidence" value="ECO:0007669"/>
    <property type="project" value="UniProtKB-KW"/>
</dbReference>